<reference evidence="2 3" key="1">
    <citation type="submission" date="2019-02" db="EMBL/GenBank/DDBJ databases">
        <title>Genome sequencing of the rare red list fungi Antrodiella citrinella (Flaviporus citrinellus).</title>
        <authorList>
            <person name="Buettner E."/>
            <person name="Kellner H."/>
        </authorList>
    </citation>
    <scope>NUCLEOTIDE SEQUENCE [LARGE SCALE GENOMIC DNA]</scope>
    <source>
        <strain evidence="2 3">DSM 108506</strain>
    </source>
</reference>
<dbReference type="AlphaFoldDB" id="A0A4S4ML65"/>
<evidence type="ECO:0000256" key="1">
    <source>
        <dbReference type="SAM" id="MobiDB-lite"/>
    </source>
</evidence>
<dbReference type="EMBL" id="SGPM01000344">
    <property type="protein sequence ID" value="THH26479.1"/>
    <property type="molecule type" value="Genomic_DNA"/>
</dbReference>
<accession>A0A4S4ML65</accession>
<proteinExistence type="predicted"/>
<feature type="region of interest" description="Disordered" evidence="1">
    <location>
        <begin position="25"/>
        <end position="56"/>
    </location>
</feature>
<evidence type="ECO:0000313" key="3">
    <source>
        <dbReference type="Proteomes" id="UP000308730"/>
    </source>
</evidence>
<comment type="caution">
    <text evidence="2">The sequence shown here is derived from an EMBL/GenBank/DDBJ whole genome shotgun (WGS) entry which is preliminary data.</text>
</comment>
<name>A0A4S4ML65_9APHY</name>
<feature type="compositionally biased region" description="Polar residues" evidence="1">
    <location>
        <begin position="37"/>
        <end position="47"/>
    </location>
</feature>
<protein>
    <submittedName>
        <fullName evidence="2">Uncharacterized protein</fullName>
    </submittedName>
</protein>
<dbReference type="Proteomes" id="UP000308730">
    <property type="component" value="Unassembled WGS sequence"/>
</dbReference>
<feature type="region of interest" description="Disordered" evidence="1">
    <location>
        <begin position="88"/>
        <end position="125"/>
    </location>
</feature>
<gene>
    <name evidence="2" type="ORF">EUX98_g7709</name>
</gene>
<feature type="compositionally biased region" description="Acidic residues" evidence="1">
    <location>
        <begin position="95"/>
        <end position="108"/>
    </location>
</feature>
<keyword evidence="3" id="KW-1185">Reference proteome</keyword>
<sequence length="220" mass="23192">MFLVRLADIAGGPLRVVRGEMHADGTQSLPSAGLQYPPSSVESSSTPGEGGGQDTQSAEVPFAERLFVVMEGGYVRIVGADGPLGPIGQIPDFASSDDDENDELDASDAEVASSRDLPAQQDPVMNLDSARISGTRVYEAAGQDVQQADTIQESGMDSASDGEIREDGHAVRPLEHVSLDIWAPRVGNTRAGHGYGCRRVRVRVTKSGPADPPKFGGYIT</sequence>
<organism evidence="2 3">
    <name type="scientific">Antrodiella citrinella</name>
    <dbReference type="NCBI Taxonomy" id="2447956"/>
    <lineage>
        <taxon>Eukaryota</taxon>
        <taxon>Fungi</taxon>
        <taxon>Dikarya</taxon>
        <taxon>Basidiomycota</taxon>
        <taxon>Agaricomycotina</taxon>
        <taxon>Agaricomycetes</taxon>
        <taxon>Polyporales</taxon>
        <taxon>Steccherinaceae</taxon>
        <taxon>Antrodiella</taxon>
    </lineage>
</organism>
<evidence type="ECO:0000313" key="2">
    <source>
        <dbReference type="EMBL" id="THH26479.1"/>
    </source>
</evidence>